<dbReference type="PaxDb" id="411902-CLOBOL_05630"/>
<dbReference type="EMBL" id="ABCC02000042">
    <property type="protein sequence ID" value="EDP14023.1"/>
    <property type="molecule type" value="Genomic_DNA"/>
</dbReference>
<dbReference type="AlphaFoldDB" id="A8S0B2"/>
<evidence type="ECO:0000313" key="2">
    <source>
        <dbReference type="Proteomes" id="UP000005396"/>
    </source>
</evidence>
<dbReference type="HOGENOM" id="CLU_151804_1_1_9"/>
<comment type="caution">
    <text evidence="1">The sequence shown here is derived from an EMBL/GenBank/DDBJ whole genome shotgun (WGS) entry which is preliminary data.</text>
</comment>
<gene>
    <name evidence="1" type="ORF">CLOBOL_05630</name>
</gene>
<dbReference type="NCBIfam" id="NF047593">
    <property type="entry name" value="IS66_ISAeme5_TnpA"/>
    <property type="match status" value="1"/>
</dbReference>
<evidence type="ECO:0000313" key="1">
    <source>
        <dbReference type="EMBL" id="EDP14023.1"/>
    </source>
</evidence>
<protein>
    <recommendedName>
        <fullName evidence="3">IS66 family insertion sequence element accessory protein TnpB</fullName>
    </recommendedName>
</protein>
<reference evidence="1 2" key="1">
    <citation type="submission" date="2007-08" db="EMBL/GenBank/DDBJ databases">
        <authorList>
            <person name="Fulton L."/>
            <person name="Clifton S."/>
            <person name="Fulton B."/>
            <person name="Xu J."/>
            <person name="Minx P."/>
            <person name="Pepin K.H."/>
            <person name="Johnson M."/>
            <person name="Thiruvilangam P."/>
            <person name="Bhonagiri V."/>
            <person name="Nash W.E."/>
            <person name="Mardis E.R."/>
            <person name="Wilson R.K."/>
        </authorList>
    </citation>
    <scope>NUCLEOTIDE SEQUENCE [LARGE SCALE GENOMIC DNA]</scope>
    <source>
        <strain evidence="2">ATCC BAA-613 / DSM 15670 / CCUG 46953 / JCM 12243 / WAL 16351</strain>
    </source>
</reference>
<organism evidence="1 2">
    <name type="scientific">Enterocloster bolteae (strain ATCC BAA-613 / DSM 15670 / CCUG 46953 / JCM 12243 / WAL 16351)</name>
    <name type="common">Clostridium bolteae</name>
    <dbReference type="NCBI Taxonomy" id="411902"/>
    <lineage>
        <taxon>Bacteria</taxon>
        <taxon>Bacillati</taxon>
        <taxon>Bacillota</taxon>
        <taxon>Clostridia</taxon>
        <taxon>Lachnospirales</taxon>
        <taxon>Lachnospiraceae</taxon>
        <taxon>Enterocloster</taxon>
    </lineage>
</organism>
<evidence type="ECO:0008006" key="3">
    <source>
        <dbReference type="Google" id="ProtNLM"/>
    </source>
</evidence>
<proteinExistence type="predicted"/>
<sequence>MLLSMNEVVEVRMASWKAMVQERSASGLSIEEWCAANNVSESQYYYRLRQLRNTALAAAGQTSMEHTGGFMRVPFCPADPSSAVALRIRRADTVIEVSGDAPDNILAFLKAVMTDVV</sequence>
<accession>A8S0B2</accession>
<dbReference type="Proteomes" id="UP000005396">
    <property type="component" value="Unassembled WGS sequence"/>
</dbReference>
<dbReference type="eggNOG" id="ENOG5030FSI">
    <property type="taxonomic scope" value="Bacteria"/>
</dbReference>
<reference evidence="1 2" key="2">
    <citation type="submission" date="2007-09" db="EMBL/GenBank/DDBJ databases">
        <title>Draft genome sequence of Clostridium bolteae (ATCC BAA-613).</title>
        <authorList>
            <person name="Sudarsanam P."/>
            <person name="Ley R."/>
            <person name="Guruge J."/>
            <person name="Turnbaugh P.J."/>
            <person name="Mahowald M."/>
            <person name="Liep D."/>
            <person name="Gordon J."/>
        </authorList>
    </citation>
    <scope>NUCLEOTIDE SEQUENCE [LARGE SCALE GENOMIC DNA]</scope>
    <source>
        <strain evidence="2">ATCC BAA-613 / DSM 15670 / CCUG 46953 / JCM 12243 / WAL 16351</strain>
    </source>
</reference>
<name>A8S0B2_ENTBW</name>